<dbReference type="Gene3D" id="1.50.10.100">
    <property type="entry name" value="Chondroitin AC/alginate lyase"/>
    <property type="match status" value="1"/>
</dbReference>
<evidence type="ECO:0008006" key="3">
    <source>
        <dbReference type="Google" id="ProtNLM"/>
    </source>
</evidence>
<dbReference type="RefSeq" id="WP_136370357.1">
    <property type="nucleotide sequence ID" value="NZ_SSOB01000015.1"/>
</dbReference>
<accession>A0A4S4BUJ0</accession>
<evidence type="ECO:0000313" key="2">
    <source>
        <dbReference type="Proteomes" id="UP000310636"/>
    </source>
</evidence>
<dbReference type="PANTHER" id="PTHR40616">
    <property type="entry name" value="LINALOOL DEHYDRATASE_ISOMERASE DOMAIN-CONTAINING PROTEIN"/>
    <property type="match status" value="1"/>
</dbReference>
<gene>
    <name evidence="1" type="ORF">E6C55_13690</name>
</gene>
<proteinExistence type="predicted"/>
<dbReference type="AlphaFoldDB" id="A0A4S4BUJ0"/>
<keyword evidence="2" id="KW-1185">Reference proteome</keyword>
<organism evidence="1 2">
    <name type="scientific">Cohnella fermenti</name>
    <dbReference type="NCBI Taxonomy" id="2565925"/>
    <lineage>
        <taxon>Bacteria</taxon>
        <taxon>Bacillati</taxon>
        <taxon>Bacillota</taxon>
        <taxon>Bacilli</taxon>
        <taxon>Bacillales</taxon>
        <taxon>Paenibacillaceae</taxon>
        <taxon>Cohnella</taxon>
    </lineage>
</organism>
<sequence length="578" mass="65585">MANNTIDWEQEFQEKLRQMHESYNPENRLLRCPFSSPGYHTKIKQADFVHPTRQAADYALALLDGGDPSYRQRAFDILQVLVSLQDQDPSSPTYGIWSWFWEEPLPEMAPPDWNWADFIGKRLLFVLHRHDSLLPEQLRLDIRQAVRNSCEAIIKRNIGPHYTNIAIMGSFVTIIAGELLEDSRYLEYGLDRLRKLLDHTRREGALQEYNSPPYSSIAITELSAIAVCTKTEQARQMAEELLDIAWGMTAEHFHPLLKQWSGPHARSYSIFTERERLTFLQMAFDGRLDVLEGSEPAYDPEWHGQGVRCPDSFLPLFAEWKGNREISQKLPDEGMPLQRKAYTYMTRDYSLGSFNHQAMWNQCRNLQAYIAGDGGEAISLRLRVLHEDYDFCSAVIRTEQRGGNALYGIRFSLDGGDTHVNLDPIHGRTKARDLRIRLEISNRRGAGAPRWERLADNRYEATIGSTKATVTGLFAAMSGFGPFRWETSAGTVQSRSGEYDGSFLDLVLHAGEEREVDFHAMEEALLGFALSLTEPGQEPPTASAERLQDRVGFELADAAEPLRLTLGVKPGPVAELFG</sequence>
<dbReference type="Proteomes" id="UP000310636">
    <property type="component" value="Unassembled WGS sequence"/>
</dbReference>
<protein>
    <recommendedName>
        <fullName evidence="3">Heparinase</fullName>
    </recommendedName>
</protein>
<dbReference type="EMBL" id="SSOB01000015">
    <property type="protein sequence ID" value="THF78769.1"/>
    <property type="molecule type" value="Genomic_DNA"/>
</dbReference>
<dbReference type="OrthoDB" id="9813410at2"/>
<dbReference type="InterPro" id="IPR008929">
    <property type="entry name" value="Chondroitin_lyas"/>
</dbReference>
<comment type="caution">
    <text evidence="1">The sequence shown here is derived from an EMBL/GenBank/DDBJ whole genome shotgun (WGS) entry which is preliminary data.</text>
</comment>
<name>A0A4S4BUJ0_9BACL</name>
<reference evidence="1 2" key="1">
    <citation type="submission" date="2019-04" db="EMBL/GenBank/DDBJ databases">
        <title>Cohnella sp. nov. isolated from preserved vegetables.</title>
        <authorList>
            <person name="Lin S.-Y."/>
            <person name="Hung M.-H."/>
            <person name="Young C.-C."/>
        </authorList>
    </citation>
    <scope>NUCLEOTIDE SEQUENCE [LARGE SCALE GENOMIC DNA]</scope>
    <source>
        <strain evidence="1 2">CC-MHH1044</strain>
    </source>
</reference>
<dbReference type="PANTHER" id="PTHR40616:SF1">
    <property type="entry name" value="LINALOOL DEHYDRATASE_ISOMERASE DOMAIN-CONTAINING PROTEIN"/>
    <property type="match status" value="1"/>
</dbReference>
<evidence type="ECO:0000313" key="1">
    <source>
        <dbReference type="EMBL" id="THF78769.1"/>
    </source>
</evidence>